<keyword evidence="1" id="KW-0811">Translocation</keyword>
<dbReference type="HOGENOM" id="CLU_141397_1_1_1"/>
<evidence type="ECO:0000313" key="3">
    <source>
        <dbReference type="EnsemblPlants" id="OMERI12G06010.1"/>
    </source>
</evidence>
<dbReference type="AlphaFoldDB" id="A0A0E0FB92"/>
<comment type="domain">
    <text evidence="1">The twin CX3C motif contains 4 conserved Cys residues that form 2 disulfide bonds in the mitochondrial intermembrane space.</text>
</comment>
<dbReference type="GO" id="GO:0015031">
    <property type="term" value="P:protein transport"/>
    <property type="evidence" value="ECO:0007669"/>
    <property type="project" value="UniProtKB-KW"/>
</dbReference>
<comment type="subcellular location">
    <subcellularLocation>
        <location evidence="1">Mitochondrion inner membrane</location>
        <topology evidence="1">Peripheral membrane protein</topology>
        <orientation evidence="1">Intermembrane side</orientation>
    </subcellularLocation>
</comment>
<dbReference type="Gramene" id="OMERI12G06010.1">
    <property type="protein sequence ID" value="OMERI12G06010.1"/>
    <property type="gene ID" value="OMERI12G06010"/>
</dbReference>
<dbReference type="EnsemblPlants" id="OMERI12G06010.1">
    <property type="protein sequence ID" value="OMERI12G06010.1"/>
    <property type="gene ID" value="OMERI12G06010"/>
</dbReference>
<feature type="domain" description="Tim10-like" evidence="2">
    <location>
        <begin position="1"/>
        <end position="77"/>
    </location>
</feature>
<dbReference type="GO" id="GO:0005743">
    <property type="term" value="C:mitochondrial inner membrane"/>
    <property type="evidence" value="ECO:0007669"/>
    <property type="project" value="UniProtKB-SubCell"/>
</dbReference>
<keyword evidence="1" id="KW-0472">Membrane</keyword>
<comment type="similarity">
    <text evidence="1">Belongs to the small Tim family.</text>
</comment>
<sequence length="81" mass="9117">MQQENQKMMVSQMDRKLTSVCWDKCITGTQGRTYVKFCSGFATAGTPGSKFSSSETTCPNNCAHRFLGMSMMIAKRFLQMQ</sequence>
<dbReference type="SUPFAM" id="SSF144122">
    <property type="entry name" value="Tim10-like"/>
    <property type="match status" value="1"/>
</dbReference>
<comment type="function">
    <text evidence="1">Mitochondrial intermembrane chaperone that participates in the import and insertion of some multi-pass transmembrane proteins into the mitochondrial inner membrane. Also required for the transfer of beta-barrel precursors from the TOM complex to the sorting and assembly machinery (SAM complex) of the outer membrane. Acts as a chaperone-like protein that protects the hydrophobic precursors from aggregation and guide them through the mitochondrial intermembrane space.</text>
</comment>
<reference evidence="3" key="1">
    <citation type="submission" date="2015-04" db="UniProtKB">
        <authorList>
            <consortium name="EnsemblPlants"/>
        </authorList>
    </citation>
    <scope>IDENTIFICATION</scope>
</reference>
<proteinExistence type="inferred from homology"/>
<keyword evidence="1" id="KW-0653">Protein transport</keyword>
<comment type="subunit">
    <text evidence="1">Heterohexamer.</text>
</comment>
<keyword evidence="1" id="KW-0143">Chaperone</keyword>
<evidence type="ECO:0000259" key="2">
    <source>
        <dbReference type="Pfam" id="PF02953"/>
    </source>
</evidence>
<keyword evidence="1" id="KW-1015">Disulfide bond</keyword>
<dbReference type="Gene3D" id="1.10.287.810">
    <property type="entry name" value="Mitochondrial import inner membrane translocase subunit tim13 like domains"/>
    <property type="match status" value="1"/>
</dbReference>
<keyword evidence="4" id="KW-1185">Reference proteome</keyword>
<accession>A0A0E0FB92</accession>
<reference evidence="3" key="2">
    <citation type="submission" date="2018-05" db="EMBL/GenBank/DDBJ databases">
        <title>OmerRS3 (Oryza meridionalis Reference Sequence Version 3).</title>
        <authorList>
            <person name="Zhang J."/>
            <person name="Kudrna D."/>
            <person name="Lee S."/>
            <person name="Talag J."/>
            <person name="Welchert J."/>
            <person name="Wing R.A."/>
        </authorList>
    </citation>
    <scope>NUCLEOTIDE SEQUENCE [LARGE SCALE GENOMIC DNA]</scope>
    <source>
        <strain evidence="3">cv. OR44</strain>
    </source>
</reference>
<protein>
    <recommendedName>
        <fullName evidence="1">Mitochondrial import inner membrane translocase subunit</fullName>
    </recommendedName>
</protein>
<dbReference type="Proteomes" id="UP000008021">
    <property type="component" value="Chromosome 12"/>
</dbReference>
<keyword evidence="1" id="KW-0813">Transport</keyword>
<dbReference type="InterPro" id="IPR035427">
    <property type="entry name" value="Tim10-like_dom_sf"/>
</dbReference>
<dbReference type="Pfam" id="PF02953">
    <property type="entry name" value="zf-Tim10_DDP"/>
    <property type="match status" value="1"/>
</dbReference>
<organism evidence="3">
    <name type="scientific">Oryza meridionalis</name>
    <dbReference type="NCBI Taxonomy" id="40149"/>
    <lineage>
        <taxon>Eukaryota</taxon>
        <taxon>Viridiplantae</taxon>
        <taxon>Streptophyta</taxon>
        <taxon>Embryophyta</taxon>
        <taxon>Tracheophyta</taxon>
        <taxon>Spermatophyta</taxon>
        <taxon>Magnoliopsida</taxon>
        <taxon>Liliopsida</taxon>
        <taxon>Poales</taxon>
        <taxon>Poaceae</taxon>
        <taxon>BOP clade</taxon>
        <taxon>Oryzoideae</taxon>
        <taxon>Oryzeae</taxon>
        <taxon>Oryzinae</taxon>
        <taxon>Oryza</taxon>
    </lineage>
</organism>
<dbReference type="STRING" id="40149.A0A0E0FB92"/>
<keyword evidence="1" id="KW-0496">Mitochondrion</keyword>
<name>A0A0E0FB92_9ORYZ</name>
<evidence type="ECO:0000313" key="4">
    <source>
        <dbReference type="Proteomes" id="UP000008021"/>
    </source>
</evidence>
<keyword evidence="1" id="KW-0999">Mitochondrion inner membrane</keyword>
<dbReference type="InterPro" id="IPR004217">
    <property type="entry name" value="Tim10-like"/>
</dbReference>
<evidence type="ECO:0000256" key="1">
    <source>
        <dbReference type="RuleBase" id="RU367043"/>
    </source>
</evidence>